<evidence type="ECO:0000259" key="2">
    <source>
        <dbReference type="Pfam" id="PF13449"/>
    </source>
</evidence>
<sequence>MNHLPSAKCGFILTVILLLLPSFRGQAAELTGRAILAADTFAPGSTTAQFKKTKRTTPFSNAQPVQGFSSVIAGTKPGTFLVISDNGFGSKANSLDYGLRIYAVEPDFVGGKVFPVNFQTGERLFSFNRQSFVELSDKRSLMPKAYRNSLVNFSAIAEQTNYPGSNIPVSPLIKANRLLTGGDFDIESFRRSPDGSFWMGDEFGPFLLHFGAKGELLEAPFPVPNLLRIGKSDFVQSPDNPEFDPDFTKLTDSVARNAAANLGGSKGFEGMALNPRGTMLYAMLEGVIKDDVQKKRLLIYEFDLTSKKYTGQVFAYQLENPNHAIGDLTAVNNEEFLVIERDNNQGDSRNSAFKNPAKFKRIYKINLQKVNQAGFVEKELLVDLLNISDPNGIGGNGTKDGIFVFPFVTIESVLPLDEKTLLVINDNNYADSIGRIPEQIDNTEFIRISLNKPLNLSR</sequence>
<feature type="chain" id="PRO_5012110086" evidence="1">
    <location>
        <begin position="28"/>
        <end position="458"/>
    </location>
</feature>
<evidence type="ECO:0000313" key="4">
    <source>
        <dbReference type="Proteomes" id="UP000218238"/>
    </source>
</evidence>
<name>A0A2A2TLL9_9CYAN</name>
<reference evidence="3 4" key="1">
    <citation type="submission" date="2017-08" db="EMBL/GenBank/DDBJ databases">
        <title>Draft genome sequence of filamentous cyanobacterium Calothrix elsteri CCALA 953.</title>
        <authorList>
            <person name="Gagunashvili A.N."/>
            <person name="Elster J."/>
            <person name="Andresson O.S."/>
        </authorList>
    </citation>
    <scope>NUCLEOTIDE SEQUENCE [LARGE SCALE GENOMIC DNA]</scope>
    <source>
        <strain evidence="3 4">CCALA 953</strain>
    </source>
</reference>
<dbReference type="RefSeq" id="WP_095721110.1">
    <property type="nucleotide sequence ID" value="NZ_NTFS01000056.1"/>
</dbReference>
<feature type="domain" description="Phytase-like" evidence="2">
    <location>
        <begin position="63"/>
        <end position="429"/>
    </location>
</feature>
<keyword evidence="1" id="KW-0732">Signal</keyword>
<dbReference type="PANTHER" id="PTHR37957">
    <property type="entry name" value="BLR7070 PROTEIN"/>
    <property type="match status" value="1"/>
</dbReference>
<evidence type="ECO:0000313" key="3">
    <source>
        <dbReference type="EMBL" id="PAX58424.1"/>
    </source>
</evidence>
<comment type="caution">
    <text evidence="3">The sequence shown here is derived from an EMBL/GenBank/DDBJ whole genome shotgun (WGS) entry which is preliminary data.</text>
</comment>
<dbReference type="Proteomes" id="UP000218238">
    <property type="component" value="Unassembled WGS sequence"/>
</dbReference>
<gene>
    <name evidence="3" type="ORF">CK510_07515</name>
</gene>
<dbReference type="OrthoDB" id="384721at2"/>
<accession>A0A2A2TLL9</accession>
<dbReference type="EMBL" id="NTFS01000056">
    <property type="protein sequence ID" value="PAX58424.1"/>
    <property type="molecule type" value="Genomic_DNA"/>
</dbReference>
<dbReference type="Pfam" id="PF13449">
    <property type="entry name" value="Phytase-like"/>
    <property type="match status" value="1"/>
</dbReference>
<dbReference type="InterPro" id="IPR027372">
    <property type="entry name" value="Phytase-like_dom"/>
</dbReference>
<feature type="signal peptide" evidence="1">
    <location>
        <begin position="1"/>
        <end position="27"/>
    </location>
</feature>
<proteinExistence type="predicted"/>
<keyword evidence="4" id="KW-1185">Reference proteome</keyword>
<evidence type="ECO:0000256" key="1">
    <source>
        <dbReference type="SAM" id="SignalP"/>
    </source>
</evidence>
<organism evidence="3 4">
    <name type="scientific">Brunnivagina elsteri CCALA 953</name>
    <dbReference type="NCBI Taxonomy" id="987040"/>
    <lineage>
        <taxon>Bacteria</taxon>
        <taxon>Bacillati</taxon>
        <taxon>Cyanobacteriota</taxon>
        <taxon>Cyanophyceae</taxon>
        <taxon>Nostocales</taxon>
        <taxon>Calotrichaceae</taxon>
        <taxon>Brunnivagina</taxon>
    </lineage>
</organism>
<dbReference type="AlphaFoldDB" id="A0A2A2TLL9"/>
<protein>
    <submittedName>
        <fullName evidence="3">PEP-CTERM sorting domain-containing protein</fullName>
    </submittedName>
</protein>
<dbReference type="PANTHER" id="PTHR37957:SF1">
    <property type="entry name" value="PHYTASE-LIKE DOMAIN-CONTAINING PROTEIN"/>
    <property type="match status" value="1"/>
</dbReference>